<dbReference type="EMBL" id="MCFA01000013">
    <property type="protein sequence ID" value="ORY17305.1"/>
    <property type="molecule type" value="Genomic_DNA"/>
</dbReference>
<organism evidence="3 4">
    <name type="scientific">Clohesyomyces aquaticus</name>
    <dbReference type="NCBI Taxonomy" id="1231657"/>
    <lineage>
        <taxon>Eukaryota</taxon>
        <taxon>Fungi</taxon>
        <taxon>Dikarya</taxon>
        <taxon>Ascomycota</taxon>
        <taxon>Pezizomycotina</taxon>
        <taxon>Dothideomycetes</taxon>
        <taxon>Pleosporomycetidae</taxon>
        <taxon>Pleosporales</taxon>
        <taxon>Lindgomycetaceae</taxon>
        <taxon>Clohesyomyces</taxon>
    </lineage>
</organism>
<dbReference type="PANTHER" id="PTHR43539">
    <property type="entry name" value="FLAVIN-BINDING MONOOXYGENASE-LIKE PROTEIN (AFU_ORTHOLOGUE AFUA_4G09220)"/>
    <property type="match status" value="1"/>
</dbReference>
<dbReference type="GO" id="GO:0004497">
    <property type="term" value="F:monooxygenase activity"/>
    <property type="evidence" value="ECO:0007669"/>
    <property type="project" value="UniProtKB-KW"/>
</dbReference>
<keyword evidence="1" id="KW-0560">Oxidoreductase</keyword>
<dbReference type="Proteomes" id="UP000193144">
    <property type="component" value="Unassembled WGS sequence"/>
</dbReference>
<dbReference type="InterPro" id="IPR050982">
    <property type="entry name" value="Auxin_biosynth/cation_transpt"/>
</dbReference>
<comment type="caution">
    <text evidence="3">The sequence shown here is derived from an EMBL/GenBank/DDBJ whole genome shotgun (WGS) entry which is preliminary data.</text>
</comment>
<dbReference type="Pfam" id="PF13738">
    <property type="entry name" value="Pyr_redox_3"/>
    <property type="match status" value="1"/>
</dbReference>
<dbReference type="InterPro" id="IPR036188">
    <property type="entry name" value="FAD/NAD-bd_sf"/>
</dbReference>
<feature type="region of interest" description="Disordered" evidence="2">
    <location>
        <begin position="1"/>
        <end position="23"/>
    </location>
</feature>
<dbReference type="Gene3D" id="3.50.50.60">
    <property type="entry name" value="FAD/NAD(P)-binding domain"/>
    <property type="match status" value="1"/>
</dbReference>
<proteinExistence type="predicted"/>
<keyword evidence="4" id="KW-1185">Reference proteome</keyword>
<dbReference type="PANTHER" id="PTHR43539:SF68">
    <property type="entry name" value="FLAVIN-BINDING MONOOXYGENASE-LIKE PROTEIN (AFU_ORTHOLOGUE AFUA_4G09220)"/>
    <property type="match status" value="1"/>
</dbReference>
<evidence type="ECO:0000256" key="2">
    <source>
        <dbReference type="SAM" id="MobiDB-lite"/>
    </source>
</evidence>
<dbReference type="OrthoDB" id="74360at2759"/>
<protein>
    <submittedName>
        <fullName evidence="3">Putative flavin-containing monooxygenase</fullName>
    </submittedName>
</protein>
<accession>A0A1Y2A5J1</accession>
<evidence type="ECO:0000256" key="1">
    <source>
        <dbReference type="ARBA" id="ARBA00023002"/>
    </source>
</evidence>
<evidence type="ECO:0000313" key="4">
    <source>
        <dbReference type="Proteomes" id="UP000193144"/>
    </source>
</evidence>
<dbReference type="AlphaFoldDB" id="A0A1Y2A5J1"/>
<name>A0A1Y2A5J1_9PLEO</name>
<dbReference type="SUPFAM" id="SSF51905">
    <property type="entry name" value="FAD/NAD(P)-binding domain"/>
    <property type="match status" value="1"/>
</dbReference>
<dbReference type="GO" id="GO:0050660">
    <property type="term" value="F:flavin adenine dinucleotide binding"/>
    <property type="evidence" value="ECO:0007669"/>
    <property type="project" value="TreeGrafter"/>
</dbReference>
<keyword evidence="3" id="KW-0503">Monooxygenase</keyword>
<gene>
    <name evidence="3" type="ORF">BCR34DRAFT_474979</name>
</gene>
<evidence type="ECO:0000313" key="3">
    <source>
        <dbReference type="EMBL" id="ORY17305.1"/>
    </source>
</evidence>
<reference evidence="3 4" key="1">
    <citation type="submission" date="2016-07" db="EMBL/GenBank/DDBJ databases">
        <title>Pervasive Adenine N6-methylation of Active Genes in Fungi.</title>
        <authorList>
            <consortium name="DOE Joint Genome Institute"/>
            <person name="Mondo S.J."/>
            <person name="Dannebaum R.O."/>
            <person name="Kuo R.C."/>
            <person name="Labutti K."/>
            <person name="Haridas S."/>
            <person name="Kuo A."/>
            <person name="Salamov A."/>
            <person name="Ahrendt S.R."/>
            <person name="Lipzen A."/>
            <person name="Sullivan W."/>
            <person name="Andreopoulos W.B."/>
            <person name="Clum A."/>
            <person name="Lindquist E."/>
            <person name="Daum C."/>
            <person name="Ramamoorthy G.K."/>
            <person name="Gryganskyi A."/>
            <person name="Culley D."/>
            <person name="Magnuson J.K."/>
            <person name="James T.Y."/>
            <person name="O'Malley M.A."/>
            <person name="Stajich J.E."/>
            <person name="Spatafora J.W."/>
            <person name="Visel A."/>
            <person name="Grigoriev I.V."/>
        </authorList>
    </citation>
    <scope>NUCLEOTIDE SEQUENCE [LARGE SCALE GENOMIC DNA]</scope>
    <source>
        <strain evidence="3 4">CBS 115471</strain>
    </source>
</reference>
<sequence>MPLVSDRRRVPVSSLPGSLPTTSIPADTDVTRAARRAHLHLRYLKEADLVQGALWRDTYALTGTLRTIHSAAAVVEAWRAVCKIRNPTSFHFDKESAQLVRIGDIPSWVDVHFTFKTASPPKTTCSGILSLVPDPADGWKIWVIRTILEQLDGENSVDRLEPSQYSARAVDTNPITNDAHTKTPSEFDAVVVGGGQAGLSVAGRLKALGISYVLIDKNKEVGDNWKLRYGSARLHTTRQYSHLPFNRTFPSHYQEWLTKDDLARGYKDWVKTYNINIWLSTTLSSGTWDSTTKRWTLQIERDGAVYRLCATHVVLAVGAGGQIPTMPVYPNRELFNGTILHSAQYTEPSAFKGKHGIVVGTANTAHDIAEDMLGAGLASVTMVQRSPTYVLPVEYYQRVQDLLYNDEYTTEYADRMSFSHPLAVGRQLALAGLHAAARAEPARFDALEAAGFKLERYGDITHYISERMGGHYMDVGASKKIADGSIKIKANALPAEYTRDGIRFQDGEELPADFVVFATGFDMDMKTLVESFFGKEVAAEADDYWGVDEEGELLGAFKPNSQPGLWYHGGSLGNARYYSRFIALSISAQLKGTPPPIYGRNGYEQSSHKL</sequence>